<reference evidence="4" key="2">
    <citation type="journal article" date="2023" name="Microbiol Resour">
        <title>Decontamination and Annotation of the Draft Genome Sequence of the Oomycete Lagenidium giganteum ARSEF 373.</title>
        <authorList>
            <person name="Morgan W.R."/>
            <person name="Tartar A."/>
        </authorList>
    </citation>
    <scope>NUCLEOTIDE SEQUENCE</scope>
    <source>
        <strain evidence="4">ARSEF 373</strain>
    </source>
</reference>
<dbReference type="InterPro" id="IPR005135">
    <property type="entry name" value="Endo/exonuclease/phosphatase"/>
</dbReference>
<proteinExistence type="predicted"/>
<dbReference type="SUPFAM" id="SSF50998">
    <property type="entry name" value="Quinoprotein alcohol dehydrogenase-like"/>
    <property type="match status" value="1"/>
</dbReference>
<evidence type="ECO:0000313" key="5">
    <source>
        <dbReference type="Proteomes" id="UP001146120"/>
    </source>
</evidence>
<dbReference type="GO" id="GO:0030686">
    <property type="term" value="C:90S preribosome"/>
    <property type="evidence" value="ECO:0007669"/>
    <property type="project" value="InterPro"/>
</dbReference>
<evidence type="ECO:0000256" key="2">
    <source>
        <dbReference type="SAM" id="Phobius"/>
    </source>
</evidence>
<dbReference type="InterPro" id="IPR046351">
    <property type="entry name" value="UTP4"/>
</dbReference>
<dbReference type="InterPro" id="IPR001680">
    <property type="entry name" value="WD40_rpt"/>
</dbReference>
<dbReference type="GO" id="GO:0003723">
    <property type="term" value="F:RNA binding"/>
    <property type="evidence" value="ECO:0007669"/>
    <property type="project" value="TreeGrafter"/>
</dbReference>
<dbReference type="AlphaFoldDB" id="A0AAV2ZBH6"/>
<dbReference type="SUPFAM" id="SSF56219">
    <property type="entry name" value="DNase I-like"/>
    <property type="match status" value="1"/>
</dbReference>
<dbReference type="EMBL" id="DAKRPA010000009">
    <property type="protein sequence ID" value="DBA04328.1"/>
    <property type="molecule type" value="Genomic_DNA"/>
</dbReference>
<organism evidence="4 5">
    <name type="scientific">Lagenidium giganteum</name>
    <dbReference type="NCBI Taxonomy" id="4803"/>
    <lineage>
        <taxon>Eukaryota</taxon>
        <taxon>Sar</taxon>
        <taxon>Stramenopiles</taxon>
        <taxon>Oomycota</taxon>
        <taxon>Peronosporomycetes</taxon>
        <taxon>Pythiales</taxon>
        <taxon>Pythiaceae</taxon>
    </lineage>
</organism>
<keyword evidence="2" id="KW-0812">Transmembrane</keyword>
<sequence length="1191" mass="131828">MGVYSTVERFFREVLDLEPIPEPPAPRSEWPMWSSEETRENNEFKLRILSLNAWGIPTAPKCTERAAEIASAIENYEIVVLQEIWHRRERSLIISRAYDIGFHYYHYFHPAVGFPLPMGPDSFGTGLLVLSKFPLVNVTYHSFSLSGRPYALHEADFVANKGIGLLRVQTPAGQVDLFVTHLLANYNHLGKPGPGDRYLSHRTSQAYELAQFINATSKSNFAVVCGDFNSPSDCLVLRITRDVCQLRDAFTDMNSSDGLTFATEDNKFSHGEHPMRMDYILYKVSKQSSKSPRWQLTKSNVYKQFFTDDKGEKFPISDHFGVFAEFTFGTTRRRPCEQAFGEASKEKMSPLSKRACQTTTCAHCDELEPQTTPAENTVNCIQCLEEVQKSLLSGRQDAMERRAGHLRRSAISFLAVLASLVLRLLLLESNLFWVLILVLTLHAVLEYILSFYFVTLECSSFTELSNQTRNTKQAPARDNDTAMARPATTTNGANAAFNGNGNGSGNGAASKKRKVSTDEAAHAVVPAAAAAAALHVHRCRFIEWMPEAIHAMGFNAAGDQLAVARGNGDLEIWSVDRKWHLKYVISGSAKSKISAHVTDSNGGPIWCMEINNAAESLAVGCEDGRIRIFSFEHDDLYFRKGFVTTGRRIVSLAWHAGSNRMFSGSEDGIIHCWNALNGRNESRITLESLAKQKCIVWSLLVLDDLTIVSGDSHGNLSLWNGRTGTLVQKFSHLTADILALCVDKANTTLFASGVDNQVVELRRVADHESSWAYSYSHRAHSHDVRALALSNAAQRPVLVSGGVDTQLVWYRADSFNVHRPTKIASMPHRKTVSLASEQRVLLVQKSTSLDLWRLAPAAHGATDSNDQAQHKLLVEIQMSDAFNLACSALAPNGAFVACSTAKEVKLFSLDTAAGFLPSKLSLPAAATESARALAFSPDSTRLVIASESHKIRVIDLKRMEVLKTFDAAADAAPIVSLSISVDGQWLGTGDAHNTISIYNLDSMQLYCHLPRPSEMHTSIGFNPSGKLLVVTLVSNSFVCYDIENKGLSAWYRRNHQNFPKELVEGRNIKGMTFDPAHPDVLYLYSQSSLYQINMNEAAAEAAAAVAIDAARQARKARHRGASVASESDAKTATEDDTLVNEHNGFCRVINRYRPLSFVDFLAENELIVVETPWLKVLSRLPGALQRHKYGK</sequence>
<reference evidence="4" key="1">
    <citation type="submission" date="2022-11" db="EMBL/GenBank/DDBJ databases">
        <authorList>
            <person name="Morgan W.R."/>
            <person name="Tartar A."/>
        </authorList>
    </citation>
    <scope>NUCLEOTIDE SEQUENCE</scope>
    <source>
        <strain evidence="4">ARSEF 373</strain>
    </source>
</reference>
<name>A0AAV2ZBH6_9STRA</name>
<dbReference type="Gene3D" id="2.130.10.10">
    <property type="entry name" value="YVTN repeat-like/Quinoprotein amine dehydrogenase"/>
    <property type="match status" value="3"/>
</dbReference>
<protein>
    <recommendedName>
        <fullName evidence="3">Endonuclease/exonuclease/phosphatase domain-containing protein</fullName>
    </recommendedName>
</protein>
<dbReference type="InterPro" id="IPR015943">
    <property type="entry name" value="WD40/YVTN_repeat-like_dom_sf"/>
</dbReference>
<comment type="caution">
    <text evidence="4">The sequence shown here is derived from an EMBL/GenBank/DDBJ whole genome shotgun (WGS) entry which is preliminary data.</text>
</comment>
<dbReference type="Proteomes" id="UP001146120">
    <property type="component" value="Unassembled WGS sequence"/>
</dbReference>
<keyword evidence="5" id="KW-1185">Reference proteome</keyword>
<gene>
    <name evidence="4" type="ORF">N0F65_002090</name>
</gene>
<dbReference type="PANTHER" id="PTHR44163">
    <property type="entry name" value="U3 SMALL NUCLEOLAR RNA-ASSOCIATED PROTEIN 4 HOMOLOG"/>
    <property type="match status" value="1"/>
</dbReference>
<dbReference type="Pfam" id="PF03372">
    <property type="entry name" value="Exo_endo_phos"/>
    <property type="match status" value="1"/>
</dbReference>
<evidence type="ECO:0000313" key="4">
    <source>
        <dbReference type="EMBL" id="DBA04328.1"/>
    </source>
</evidence>
<dbReference type="SMART" id="SM00320">
    <property type="entry name" value="WD40"/>
    <property type="match status" value="10"/>
</dbReference>
<keyword evidence="2" id="KW-0472">Membrane</keyword>
<dbReference type="Pfam" id="PF00400">
    <property type="entry name" value="WD40"/>
    <property type="match status" value="2"/>
</dbReference>
<dbReference type="GO" id="GO:0034455">
    <property type="term" value="C:t-UTP complex"/>
    <property type="evidence" value="ECO:0007669"/>
    <property type="project" value="TreeGrafter"/>
</dbReference>
<dbReference type="PANTHER" id="PTHR44163:SF1">
    <property type="entry name" value="U3 SMALL NUCLEOLAR RNA-ASSOCIATED PROTEIN 4 HOMOLOG"/>
    <property type="match status" value="1"/>
</dbReference>
<feature type="domain" description="Endonuclease/exonuclease/phosphatase" evidence="3">
    <location>
        <begin position="49"/>
        <end position="319"/>
    </location>
</feature>
<dbReference type="GO" id="GO:0000462">
    <property type="term" value="P:maturation of SSU-rRNA from tricistronic rRNA transcript (SSU-rRNA, 5.8S rRNA, LSU-rRNA)"/>
    <property type="evidence" value="ECO:0007669"/>
    <property type="project" value="InterPro"/>
</dbReference>
<dbReference type="InterPro" id="IPR036691">
    <property type="entry name" value="Endo/exonu/phosph_ase_sf"/>
</dbReference>
<accession>A0AAV2ZBH6</accession>
<dbReference type="Gene3D" id="3.60.10.10">
    <property type="entry name" value="Endonuclease/exonuclease/phosphatase"/>
    <property type="match status" value="1"/>
</dbReference>
<feature type="compositionally biased region" description="Low complexity" evidence="1">
    <location>
        <begin position="487"/>
        <end position="499"/>
    </location>
</feature>
<evidence type="ECO:0000256" key="1">
    <source>
        <dbReference type="SAM" id="MobiDB-lite"/>
    </source>
</evidence>
<dbReference type="InterPro" id="IPR011047">
    <property type="entry name" value="Quinoprotein_ADH-like_sf"/>
</dbReference>
<dbReference type="GO" id="GO:0032040">
    <property type="term" value="C:small-subunit processome"/>
    <property type="evidence" value="ECO:0007669"/>
    <property type="project" value="TreeGrafter"/>
</dbReference>
<keyword evidence="2" id="KW-1133">Transmembrane helix</keyword>
<feature type="transmembrane region" description="Helical" evidence="2">
    <location>
        <begin position="409"/>
        <end position="426"/>
    </location>
</feature>
<feature type="region of interest" description="Disordered" evidence="1">
    <location>
        <begin position="467"/>
        <end position="513"/>
    </location>
</feature>
<dbReference type="GO" id="GO:0003824">
    <property type="term" value="F:catalytic activity"/>
    <property type="evidence" value="ECO:0007669"/>
    <property type="project" value="InterPro"/>
</dbReference>
<evidence type="ECO:0000259" key="3">
    <source>
        <dbReference type="Pfam" id="PF03372"/>
    </source>
</evidence>
<feature type="transmembrane region" description="Helical" evidence="2">
    <location>
        <begin position="432"/>
        <end position="454"/>
    </location>
</feature>